<dbReference type="Proteomes" id="UP000053370">
    <property type="component" value="Unassembled WGS sequence"/>
</dbReference>
<protein>
    <recommendedName>
        <fullName evidence="4">Dolichyl-phosphate-mannose-protein mannosyltransferase</fullName>
    </recommendedName>
</protein>
<dbReference type="PATRIC" id="fig|1678840.3.peg.868"/>
<dbReference type="AlphaFoldDB" id="A0A0K8PAU8"/>
<feature type="transmembrane region" description="Helical" evidence="1">
    <location>
        <begin position="423"/>
        <end position="443"/>
    </location>
</feature>
<reference evidence="2" key="1">
    <citation type="journal article" date="2015" name="Genome Announc.">
        <title>Draft Genome Sequence of Anaerolineae Strain TC1, a Novel Isolate from a Methanogenic Wastewater Treatment System.</title>
        <authorList>
            <person name="Matsuura N."/>
            <person name="Tourlousse D.M."/>
            <person name="Sun L."/>
            <person name="Toyonaga M."/>
            <person name="Kuroda K."/>
            <person name="Ohashi A."/>
            <person name="Cruz R."/>
            <person name="Yamaguchi T."/>
            <person name="Sekiguchi Y."/>
        </authorList>
    </citation>
    <scope>NUCLEOTIDE SEQUENCE [LARGE SCALE GENOMIC DNA]</scope>
    <source>
        <strain evidence="2">TC1</strain>
    </source>
</reference>
<evidence type="ECO:0008006" key="4">
    <source>
        <dbReference type="Google" id="ProtNLM"/>
    </source>
</evidence>
<keyword evidence="3" id="KW-1185">Reference proteome</keyword>
<feature type="transmembrane region" description="Helical" evidence="1">
    <location>
        <begin position="118"/>
        <end position="137"/>
    </location>
</feature>
<keyword evidence="1" id="KW-0472">Membrane</keyword>
<feature type="transmembrane region" description="Helical" evidence="1">
    <location>
        <begin position="193"/>
        <end position="209"/>
    </location>
</feature>
<feature type="transmembrane region" description="Helical" evidence="1">
    <location>
        <begin position="352"/>
        <end position="372"/>
    </location>
</feature>
<feature type="transmembrane region" description="Helical" evidence="1">
    <location>
        <begin position="24"/>
        <end position="44"/>
    </location>
</feature>
<feature type="transmembrane region" description="Helical" evidence="1">
    <location>
        <begin position="256"/>
        <end position="277"/>
    </location>
</feature>
<proteinExistence type="predicted"/>
<feature type="transmembrane region" description="Helical" evidence="1">
    <location>
        <begin position="144"/>
        <end position="163"/>
    </location>
</feature>
<evidence type="ECO:0000256" key="1">
    <source>
        <dbReference type="SAM" id="Phobius"/>
    </source>
</evidence>
<feature type="transmembrane region" description="Helical" evidence="1">
    <location>
        <begin position="169"/>
        <end position="186"/>
    </location>
</feature>
<sequence>MMIDAKSETILDCKQSSLFQFLKNYGWIFVFFIIGFGSLVFSLGKNFLQVPGDLGDARFNNYILEHFYQWLIHRETDYWNAPIFYPYPLATAFSDNLLGSAPFYAVIRILGFSRETAFQGWFLFGFVLNYVVSAYVLKKVNLHSLSVATGAFLFTFGLPMLAQEGHPQLIYRFCIPAACYFLYDFTNKPKLKTIFFLMTAIIWQFYLTIYMGFFLLLLIVVMAFMIPLSASSINIIKFWFSRIRSAWKDARGSHKLWCIAGLILLTALLVHLFIPYLQVTNLYHFSRGFDEIKTMLPRLSSYLLSDHSTLWRLGMNNFKDLPMRHEHQLFPGLAAAILLLIGMLWKKTDEKIPFLQIHATSLLIIFLITISVNEKSLYYLLLKIPGYNSIRAVTRIQLVLLWPLAVYIAFVIDRMVRLNSSSFRVKAALGVILLLMVSESVFFSHSTYSKIEGQKRVDSLRKIAEYSLKKANYPDPVLLIHGKAGDPWQITALDAMLTAQELGVPLINGYSGNAPAYSFAEWMHSCQTLPGSVNFYVDKANEFLQDPGLKLKERIVYVRYWECGLY</sequence>
<feature type="transmembrane region" description="Helical" evidence="1">
    <location>
        <begin position="328"/>
        <end position="345"/>
    </location>
</feature>
<name>A0A0K8PAU8_9CHLR</name>
<evidence type="ECO:0000313" key="3">
    <source>
        <dbReference type="Proteomes" id="UP000053370"/>
    </source>
</evidence>
<keyword evidence="1" id="KW-0812">Transmembrane</keyword>
<accession>A0A0K8PAU8</accession>
<gene>
    <name evidence="2" type="ORF">ATC1_12306</name>
</gene>
<keyword evidence="1" id="KW-1133">Transmembrane helix</keyword>
<dbReference type="STRING" id="1678840.ATC1_12306"/>
<feature type="transmembrane region" description="Helical" evidence="1">
    <location>
        <begin position="215"/>
        <end position="236"/>
    </location>
</feature>
<feature type="transmembrane region" description="Helical" evidence="1">
    <location>
        <begin position="392"/>
        <end position="411"/>
    </location>
</feature>
<organism evidence="2">
    <name type="scientific">Flexilinea flocculi</name>
    <dbReference type="NCBI Taxonomy" id="1678840"/>
    <lineage>
        <taxon>Bacteria</taxon>
        <taxon>Bacillati</taxon>
        <taxon>Chloroflexota</taxon>
        <taxon>Anaerolineae</taxon>
        <taxon>Anaerolineales</taxon>
        <taxon>Anaerolineaceae</taxon>
        <taxon>Flexilinea</taxon>
    </lineage>
</organism>
<dbReference type="EMBL" id="DF968180">
    <property type="protein sequence ID" value="GAP39771.1"/>
    <property type="molecule type" value="Genomic_DNA"/>
</dbReference>
<evidence type="ECO:0000313" key="2">
    <source>
        <dbReference type="EMBL" id="GAP39771.1"/>
    </source>
</evidence>